<sequence length="598" mass="62049">MGTCHKCAAPLGRGTRAHTQCPKCNLMYHTTDCGQRFAVLGDHGGSSAAANRLEDCPKCAKLCLCSGGPVLCHAGRLRFRRKMTAAAASLVAARLPTASSSDNHLQGLHELAKTAAFAGNSMGMPSGQDLSQKGSLIQNFGDGSGGMSAAAAAGLCGAASTGGSAPPWIQNMGNVNGMGNLANMGNLGNLGNLSNLINSHMMSVPPSNPSLLPDFVAAMGRAGQQGSNTQAEEILNQIASLNQSLRSENSTLRQRLAVLSAHIESKGDVPCQHCGKAPGSGPGNPNMGGGALMNQVQHQQASVGPVMAELEALKQRQQQMHQHQHQHSQKQEAVNFAAMLARVQTTPDNFHAPSGAPNNMSFMMANQAAFGSGTGGLNSQLNSQLMQSFSHDGASPLRQTQFSQQQQQQQQAMGQQQRQGGWDANMVAAAAVANDQVRSIMMQANHQAEDDPQAGNKSAGDPMSTLLQTVQMHHQAVWKATGGARVRGFSPAVLDAINKASTPVNGANYDTTVSTHHAGIADKKRPAIPGISQTSAGAAAMNSGSSGSGNESNDDGSGDRAGGQDTKRAKIAHSFNIGGIGSTATEDETIVITEMTNR</sequence>
<evidence type="ECO:0000256" key="1">
    <source>
        <dbReference type="SAM" id="MobiDB-lite"/>
    </source>
</evidence>
<feature type="compositionally biased region" description="Low complexity" evidence="1">
    <location>
        <begin position="399"/>
        <end position="421"/>
    </location>
</feature>
<protein>
    <submittedName>
        <fullName evidence="2">Uncharacterized protein</fullName>
    </submittedName>
</protein>
<evidence type="ECO:0000313" key="2">
    <source>
        <dbReference type="EMBL" id="CAD8716040.1"/>
    </source>
</evidence>
<accession>A0A7S0SV90</accession>
<proteinExistence type="predicted"/>
<feature type="region of interest" description="Disordered" evidence="1">
    <location>
        <begin position="391"/>
        <end position="421"/>
    </location>
</feature>
<dbReference type="EMBL" id="HBFC01028572">
    <property type="protein sequence ID" value="CAD8716040.1"/>
    <property type="molecule type" value="Transcribed_RNA"/>
</dbReference>
<gene>
    <name evidence="2" type="ORF">MANT1106_LOCUS17070</name>
</gene>
<feature type="region of interest" description="Disordered" evidence="1">
    <location>
        <begin position="523"/>
        <end position="566"/>
    </location>
</feature>
<dbReference type="AlphaFoldDB" id="A0A7S0SV90"/>
<name>A0A7S0SV90_9CHLO</name>
<organism evidence="2">
    <name type="scientific">Mantoniella antarctica</name>
    <dbReference type="NCBI Taxonomy" id="81844"/>
    <lineage>
        <taxon>Eukaryota</taxon>
        <taxon>Viridiplantae</taxon>
        <taxon>Chlorophyta</taxon>
        <taxon>Mamiellophyceae</taxon>
        <taxon>Mamiellales</taxon>
        <taxon>Mamiellaceae</taxon>
        <taxon>Mantoniella</taxon>
    </lineage>
</organism>
<feature type="compositionally biased region" description="Low complexity" evidence="1">
    <location>
        <begin position="535"/>
        <end position="551"/>
    </location>
</feature>
<reference evidence="2" key="1">
    <citation type="submission" date="2021-01" db="EMBL/GenBank/DDBJ databases">
        <authorList>
            <person name="Corre E."/>
            <person name="Pelletier E."/>
            <person name="Niang G."/>
            <person name="Scheremetjew M."/>
            <person name="Finn R."/>
            <person name="Kale V."/>
            <person name="Holt S."/>
            <person name="Cochrane G."/>
            <person name="Meng A."/>
            <person name="Brown T."/>
            <person name="Cohen L."/>
        </authorList>
    </citation>
    <scope>NUCLEOTIDE SEQUENCE</scope>
    <source>
        <strain evidence="2">SL-175</strain>
    </source>
</reference>